<evidence type="ECO:0000256" key="1">
    <source>
        <dbReference type="SAM" id="SignalP"/>
    </source>
</evidence>
<evidence type="ECO:0000313" key="3">
    <source>
        <dbReference type="Proteomes" id="UP000472320"/>
    </source>
</evidence>
<reference evidence="2 3" key="1">
    <citation type="submission" date="2019-11" db="EMBL/GenBank/DDBJ databases">
        <title>Type strains purchased from KCTC, JCM and DSMZ.</title>
        <authorList>
            <person name="Lu H."/>
        </authorList>
    </citation>
    <scope>NUCLEOTIDE SEQUENCE [LARGE SCALE GENOMIC DNA]</scope>
    <source>
        <strain evidence="2 3">JCM 31587</strain>
    </source>
</reference>
<keyword evidence="1" id="KW-0732">Signal</keyword>
<keyword evidence="3" id="KW-1185">Reference proteome</keyword>
<protein>
    <submittedName>
        <fullName evidence="2">Uncharacterized protein</fullName>
    </submittedName>
</protein>
<evidence type="ECO:0000313" key="2">
    <source>
        <dbReference type="EMBL" id="MTW10464.1"/>
    </source>
</evidence>
<proteinExistence type="predicted"/>
<feature type="chain" id="PRO_5027114509" evidence="1">
    <location>
        <begin position="21"/>
        <end position="108"/>
    </location>
</feature>
<feature type="signal peptide" evidence="1">
    <location>
        <begin position="1"/>
        <end position="20"/>
    </location>
</feature>
<dbReference type="EMBL" id="WNKX01000004">
    <property type="protein sequence ID" value="MTW10464.1"/>
    <property type="molecule type" value="Genomic_DNA"/>
</dbReference>
<dbReference type="OrthoDB" id="7019622at2"/>
<accession>A0A6L6QEH0</accession>
<dbReference type="AlphaFoldDB" id="A0A6L6QEH0"/>
<comment type="caution">
    <text evidence="2">The sequence shown here is derived from an EMBL/GenBank/DDBJ whole genome shotgun (WGS) entry which is preliminary data.</text>
</comment>
<gene>
    <name evidence="2" type="ORF">GM658_07590</name>
</gene>
<dbReference type="Proteomes" id="UP000472320">
    <property type="component" value="Unassembled WGS sequence"/>
</dbReference>
<sequence>MNKRHFLLALAATIAFPALAQEAGREPRPFPPNAKRGRMTLGYAPDIIIDGKLRQLSPAARIVSEDNLSVVPGSLSEKDIPVIYTEDMNGNIDRVWILTPEEANMKAP</sequence>
<name>A0A6L6QEH0_9BURK</name>
<dbReference type="RefSeq" id="WP_155453394.1">
    <property type="nucleotide sequence ID" value="NZ_WNKX01000004.1"/>
</dbReference>
<organism evidence="2 3">
    <name type="scientific">Massilia eburnea</name>
    <dbReference type="NCBI Taxonomy" id="1776165"/>
    <lineage>
        <taxon>Bacteria</taxon>
        <taxon>Pseudomonadati</taxon>
        <taxon>Pseudomonadota</taxon>
        <taxon>Betaproteobacteria</taxon>
        <taxon>Burkholderiales</taxon>
        <taxon>Oxalobacteraceae</taxon>
        <taxon>Telluria group</taxon>
        <taxon>Massilia</taxon>
    </lineage>
</organism>